<dbReference type="EMBL" id="CP012808">
    <property type="protein sequence ID" value="ALH95938.1"/>
    <property type="molecule type" value="Genomic_DNA"/>
</dbReference>
<accession>A0A0N9VRF5</accession>
<evidence type="ECO:0000256" key="1">
    <source>
        <dbReference type="SAM" id="Phobius"/>
    </source>
</evidence>
<keyword evidence="3" id="KW-1185">Reference proteome</keyword>
<name>A0A0N9VRF5_9GAMM</name>
<dbReference type="RefSeq" id="WP_054581826.1">
    <property type="nucleotide sequence ID" value="NZ_CP012808.1"/>
</dbReference>
<dbReference type="OrthoDB" id="6713346at2"/>
<evidence type="ECO:0000313" key="2">
    <source>
        <dbReference type="EMBL" id="ALH95938.1"/>
    </source>
</evidence>
<sequence>MQKMIQKIQLKFAELKLEQIYNIFIILIIVIILGLACIATYRPIQPQQLNTVYKISQQASYVHTQEMALALLAQDQIYIGQYLKLLMALQMERKKAKHLPAMSVDQY</sequence>
<dbReference type="AlphaFoldDB" id="A0A0N9VRF5"/>
<protein>
    <submittedName>
        <fullName evidence="2">Uncharacterized protein</fullName>
    </submittedName>
</protein>
<dbReference type="STRING" id="1324350.AOY20_10555"/>
<dbReference type="Proteomes" id="UP000064939">
    <property type="component" value="Chromosome"/>
</dbReference>
<proteinExistence type="predicted"/>
<keyword evidence="1" id="KW-0472">Membrane</keyword>
<feature type="transmembrane region" description="Helical" evidence="1">
    <location>
        <begin position="20"/>
        <end position="41"/>
    </location>
</feature>
<dbReference type="KEGG" id="aei:AOY20_10555"/>
<keyword evidence="1" id="KW-0812">Transmembrane</keyword>
<evidence type="ECO:0000313" key="3">
    <source>
        <dbReference type="Proteomes" id="UP000064939"/>
    </source>
</evidence>
<organism evidence="2 3">
    <name type="scientific">Acinetobacter equi</name>
    <dbReference type="NCBI Taxonomy" id="1324350"/>
    <lineage>
        <taxon>Bacteria</taxon>
        <taxon>Pseudomonadati</taxon>
        <taxon>Pseudomonadota</taxon>
        <taxon>Gammaproteobacteria</taxon>
        <taxon>Moraxellales</taxon>
        <taxon>Moraxellaceae</taxon>
        <taxon>Acinetobacter</taxon>
    </lineage>
</organism>
<keyword evidence="1" id="KW-1133">Transmembrane helix</keyword>
<reference evidence="2 3" key="1">
    <citation type="journal article" date="2015" name="Int. J. Syst. Evol. Microbiol.">
        <title>Acinetobacter equi sp. nov. isolated from horse faeces.</title>
        <authorList>
            <person name="Poppel M.T."/>
            <person name="Skiebe E."/>
            <person name="Laue M."/>
            <person name="Bergmann H."/>
            <person name="Ebersberger I."/>
            <person name="Garn T."/>
            <person name="Fruth A."/>
            <person name="Baumgardt S."/>
            <person name="Busse H.J."/>
            <person name="Wilharm G."/>
        </authorList>
    </citation>
    <scope>NUCLEOTIDE SEQUENCE [LARGE SCALE GENOMIC DNA]</scope>
    <source>
        <strain evidence="2 3">114</strain>
    </source>
</reference>
<gene>
    <name evidence="2" type="ORF">AOY20_10555</name>
</gene>